<gene>
    <name evidence="5" type="ORF">SAMN06295910_1821</name>
</gene>
<keyword evidence="2" id="KW-0812">Transmembrane</keyword>
<feature type="domain" description="PPM-type phosphatase" evidence="3">
    <location>
        <begin position="473"/>
        <end position="689"/>
    </location>
</feature>
<feature type="transmembrane region" description="Helical" evidence="2">
    <location>
        <begin position="408"/>
        <end position="427"/>
    </location>
</feature>
<name>A0A1X7GI74_9SPHN</name>
<dbReference type="RefSeq" id="WP_085218479.1">
    <property type="nucleotide sequence ID" value="NZ_LT840185.1"/>
</dbReference>
<reference evidence="6" key="1">
    <citation type="submission" date="2017-04" db="EMBL/GenBank/DDBJ databases">
        <authorList>
            <person name="Varghese N."/>
            <person name="Submissions S."/>
        </authorList>
    </citation>
    <scope>NUCLEOTIDE SEQUENCE [LARGE SCALE GENOMIC DNA]</scope>
    <source>
        <strain evidence="6">Dd16</strain>
    </source>
</reference>
<keyword evidence="1" id="KW-0378">Hydrolase</keyword>
<keyword evidence="6" id="KW-1185">Reference proteome</keyword>
<evidence type="ECO:0000256" key="1">
    <source>
        <dbReference type="ARBA" id="ARBA00022801"/>
    </source>
</evidence>
<evidence type="ECO:0000256" key="2">
    <source>
        <dbReference type="SAM" id="Phobius"/>
    </source>
</evidence>
<evidence type="ECO:0000259" key="4">
    <source>
        <dbReference type="SMART" id="SM01080"/>
    </source>
</evidence>
<dbReference type="InterPro" id="IPR007890">
    <property type="entry name" value="CHASE2"/>
</dbReference>
<dbReference type="AlphaFoldDB" id="A0A1X7GI74"/>
<dbReference type="Proteomes" id="UP000192934">
    <property type="component" value="Chromosome I"/>
</dbReference>
<dbReference type="Pfam" id="PF05226">
    <property type="entry name" value="CHASE2"/>
    <property type="match status" value="1"/>
</dbReference>
<feature type="domain" description="CHASE2" evidence="4">
    <location>
        <begin position="36"/>
        <end position="369"/>
    </location>
</feature>
<feature type="transmembrane region" description="Helical" evidence="2">
    <location>
        <begin position="350"/>
        <end position="370"/>
    </location>
</feature>
<evidence type="ECO:0000313" key="5">
    <source>
        <dbReference type="EMBL" id="SMF70195.1"/>
    </source>
</evidence>
<dbReference type="SUPFAM" id="SSF81606">
    <property type="entry name" value="PP2C-like"/>
    <property type="match status" value="1"/>
</dbReference>
<keyword evidence="2" id="KW-1133">Transmembrane helix</keyword>
<evidence type="ECO:0000313" key="6">
    <source>
        <dbReference type="Proteomes" id="UP000192934"/>
    </source>
</evidence>
<dbReference type="GO" id="GO:0016791">
    <property type="term" value="F:phosphatase activity"/>
    <property type="evidence" value="ECO:0007669"/>
    <property type="project" value="TreeGrafter"/>
</dbReference>
<keyword evidence="2" id="KW-0472">Membrane</keyword>
<organism evidence="5 6">
    <name type="scientific">Allosphingosinicella indica</name>
    <dbReference type="NCBI Taxonomy" id="941907"/>
    <lineage>
        <taxon>Bacteria</taxon>
        <taxon>Pseudomonadati</taxon>
        <taxon>Pseudomonadota</taxon>
        <taxon>Alphaproteobacteria</taxon>
        <taxon>Sphingomonadales</taxon>
        <taxon>Sphingomonadaceae</taxon>
        <taxon>Allosphingosinicella</taxon>
    </lineage>
</organism>
<proteinExistence type="predicted"/>
<dbReference type="STRING" id="941907.SAMN06295910_1821"/>
<dbReference type="InterPro" id="IPR052016">
    <property type="entry name" value="Bact_Sigma-Reg"/>
</dbReference>
<dbReference type="Pfam" id="PF07228">
    <property type="entry name" value="SpoIIE"/>
    <property type="match status" value="1"/>
</dbReference>
<dbReference type="OrthoDB" id="9789782at2"/>
<dbReference type="PANTHER" id="PTHR43156:SF2">
    <property type="entry name" value="STAGE II SPORULATION PROTEIN E"/>
    <property type="match status" value="1"/>
</dbReference>
<dbReference type="SMART" id="SM00331">
    <property type="entry name" value="PP2C_SIG"/>
    <property type="match status" value="1"/>
</dbReference>
<dbReference type="PANTHER" id="PTHR43156">
    <property type="entry name" value="STAGE II SPORULATION PROTEIN E-RELATED"/>
    <property type="match status" value="1"/>
</dbReference>
<sequence length="694" mass="72507">MTGSKSNSDPPRAARIRIAGLAAALAMAALLALIGGERTGRPLFDLYQRLSPRDLSGSQVEVVWIDPPSLAAVGPWPWPRYHVARLIEEIAGRGATVIGLDALFPERDRMSPDQFAALYPELTPGAAEEIRGLQSFDTALAEAIGRYPVVLGRAGTMEPAAGDGANLPVEALFTSRLPGGAASYPHALANIPDLDEVAIGHGILNGAPDADGIVRRIPLAATVAGQPTPGFALEIARLATENESVAPDVSGGALRSVTLGTQRIATDPDGRMRLHFGRFPANHIVSAADVLRQGFPADAFVDKIVLIGLAAEGTQDVVATPIAAETFGVLLQAQGVDTILRGGWLSRPHWAPIAEWMTALAFVLLVLALSPMRRRRILAIPAAAAVAILAASFAAFAGWGLLLDPAPPLLVGGAAAAGILISAFRNARSERERLRDALLSERLDAAEAAGELQAARDIQIGMLPPRAKLAALDPRLDVDALLEPARSVGGDFYDAMRLGKDQIGFVIGDVTGKGVPASLFMAVSKALTKSILLREDGDLSSAAGMIDRELTRDNDAGMGVTMIVGIIDLATGAATLCNAGHENPLLIMADGEVADLPMEGGPPFCVVDGYRYPVERIRLAPGETLVLVTDGVTEAQDAGGTLFGHARAVEKLRGATDARSATEALMSAVRIFEEGTVPSDDLTVLAIGYRGPAG</sequence>
<dbReference type="SMART" id="SM01080">
    <property type="entry name" value="CHASE2"/>
    <property type="match status" value="1"/>
</dbReference>
<dbReference type="EMBL" id="LT840185">
    <property type="protein sequence ID" value="SMF70195.1"/>
    <property type="molecule type" value="Genomic_DNA"/>
</dbReference>
<feature type="transmembrane region" description="Helical" evidence="2">
    <location>
        <begin position="377"/>
        <end position="402"/>
    </location>
</feature>
<protein>
    <submittedName>
        <fullName evidence="5">Serine phosphatase RsbU, regulator of sigma subunit</fullName>
    </submittedName>
</protein>
<dbReference type="Gene3D" id="3.60.40.10">
    <property type="entry name" value="PPM-type phosphatase domain"/>
    <property type="match status" value="1"/>
</dbReference>
<dbReference type="InterPro" id="IPR001932">
    <property type="entry name" value="PPM-type_phosphatase-like_dom"/>
</dbReference>
<accession>A0A1X7GI74</accession>
<dbReference type="InterPro" id="IPR036457">
    <property type="entry name" value="PPM-type-like_dom_sf"/>
</dbReference>
<evidence type="ECO:0000259" key="3">
    <source>
        <dbReference type="SMART" id="SM00331"/>
    </source>
</evidence>